<gene>
    <name evidence="1" type="ORF">NS263_00715</name>
</gene>
<evidence type="ECO:0000313" key="2">
    <source>
        <dbReference type="Proteomes" id="UP000078335"/>
    </source>
</evidence>
<sequence>MSGTDLLDQLFTTSARTDADVVALVSGVVGRPIRRQCWVLFLDERAVPVPFLLPVSDLPLQPDEHVEDFATLVAEVCVDNAAAEVVLAWERPGETQLFPVDWEWIDACACAFAERAVRLRGQVVVNATGASMVELHDAEELGPVLR</sequence>
<dbReference type="EMBL" id="LDRB01000003">
    <property type="protein sequence ID" value="KTR43071.1"/>
    <property type="molecule type" value="Genomic_DNA"/>
</dbReference>
<name>A0ABR5SAE7_9MICO</name>
<comment type="caution">
    <text evidence="1">The sequence shown here is derived from an EMBL/GenBank/DDBJ whole genome shotgun (WGS) entry which is preliminary data.</text>
</comment>
<keyword evidence="2" id="KW-1185">Reference proteome</keyword>
<proteinExistence type="predicted"/>
<evidence type="ECO:0008006" key="3">
    <source>
        <dbReference type="Google" id="ProtNLM"/>
    </source>
</evidence>
<dbReference type="Proteomes" id="UP000078335">
    <property type="component" value="Unassembled WGS sequence"/>
</dbReference>
<dbReference type="RefSeq" id="WP_058727388.1">
    <property type="nucleotide sequence ID" value="NZ_LDRB01000003.1"/>
</dbReference>
<evidence type="ECO:0000313" key="1">
    <source>
        <dbReference type="EMBL" id="KTR43071.1"/>
    </source>
</evidence>
<organism evidence="1 2">
    <name type="scientific">Curtobacterium oceanosedimentum</name>
    <dbReference type="NCBI Taxonomy" id="465820"/>
    <lineage>
        <taxon>Bacteria</taxon>
        <taxon>Bacillati</taxon>
        <taxon>Actinomycetota</taxon>
        <taxon>Actinomycetes</taxon>
        <taxon>Micrococcales</taxon>
        <taxon>Microbacteriaceae</taxon>
        <taxon>Curtobacterium</taxon>
    </lineage>
</organism>
<reference evidence="1 2" key="1">
    <citation type="journal article" date="2016" name="Front. Microbiol.">
        <title>Genomic Resource of Rice Seed Associated Bacteria.</title>
        <authorList>
            <person name="Midha S."/>
            <person name="Bansal K."/>
            <person name="Sharma S."/>
            <person name="Kumar N."/>
            <person name="Patil P.P."/>
            <person name="Chaudhry V."/>
            <person name="Patil P.B."/>
        </authorList>
    </citation>
    <scope>NUCLEOTIDE SEQUENCE [LARGE SCALE GENOMIC DNA]</scope>
    <source>
        <strain evidence="1 2">NS263</strain>
    </source>
</reference>
<protein>
    <recommendedName>
        <fullName evidence="3">SseB protein N-terminal domain-containing protein</fullName>
    </recommendedName>
</protein>
<accession>A0ABR5SAE7</accession>